<dbReference type="AlphaFoldDB" id="A0A3D9V0I7"/>
<dbReference type="RefSeq" id="WP_342768092.1">
    <property type="nucleotide sequence ID" value="NZ_QTUC01000001.1"/>
</dbReference>
<feature type="compositionally biased region" description="Basic and acidic residues" evidence="1">
    <location>
        <begin position="276"/>
        <end position="285"/>
    </location>
</feature>
<dbReference type="Pfam" id="PF01717">
    <property type="entry name" value="Meth_synt_2"/>
    <property type="match status" value="1"/>
</dbReference>
<dbReference type="SUPFAM" id="SSF51726">
    <property type="entry name" value="UROD/MetE-like"/>
    <property type="match status" value="1"/>
</dbReference>
<dbReference type="Proteomes" id="UP000256485">
    <property type="component" value="Unassembled WGS sequence"/>
</dbReference>
<organism evidence="3 4">
    <name type="scientific">Thermasporomyces composti</name>
    <dbReference type="NCBI Taxonomy" id="696763"/>
    <lineage>
        <taxon>Bacteria</taxon>
        <taxon>Bacillati</taxon>
        <taxon>Actinomycetota</taxon>
        <taxon>Actinomycetes</taxon>
        <taxon>Propionibacteriales</taxon>
        <taxon>Nocardioidaceae</taxon>
        <taxon>Thermasporomyces</taxon>
    </lineage>
</organism>
<evidence type="ECO:0000259" key="2">
    <source>
        <dbReference type="Pfam" id="PF01717"/>
    </source>
</evidence>
<accession>A0A3D9V0I7</accession>
<dbReference type="Gene3D" id="3.20.20.210">
    <property type="match status" value="1"/>
</dbReference>
<dbReference type="InterPro" id="IPR002629">
    <property type="entry name" value="Met_Synth_C/arc"/>
</dbReference>
<evidence type="ECO:0000313" key="4">
    <source>
        <dbReference type="Proteomes" id="UP000256485"/>
    </source>
</evidence>
<dbReference type="GO" id="GO:0003871">
    <property type="term" value="F:5-methyltetrahydropteroyltriglutamate-homocysteine S-methyltransferase activity"/>
    <property type="evidence" value="ECO:0007669"/>
    <property type="project" value="InterPro"/>
</dbReference>
<evidence type="ECO:0000313" key="3">
    <source>
        <dbReference type="EMBL" id="REF35268.1"/>
    </source>
</evidence>
<comment type="caution">
    <text evidence="3">The sequence shown here is derived from an EMBL/GenBank/DDBJ whole genome shotgun (WGS) entry which is preliminary data.</text>
</comment>
<dbReference type="EMBL" id="QTUC01000001">
    <property type="protein sequence ID" value="REF35268.1"/>
    <property type="molecule type" value="Genomic_DNA"/>
</dbReference>
<sequence>MDVELPWGPGTASGVGSLPYTDPMEATRVVLGELPDLPHLPELPTRGPGADMVGRSCALLVGLGVDLQPAGWRLTAAPGRDQRRARSTLGQDLDALEELTQGYTGPLKVQVAGPWTLAASVELPRGGRVLGDHGARRDLAQSLAEGLTEHLADVRRRVPGASLVLQVDEPSLPAVLSGAIPTPSGFSRYRSVDNPEAEALVREVVSAADAQGAIPIVHCCGSEVPFELLVRGGARGLSFDMARVRDADVEALAAAVEQGVTLFVGAVPAVPGPEDASTKPSREGPRGPSDLEVTRAVLRFWRTLGFPEETAARGCVVTPSCGLAGAEPAWTRTVLTLVRKVAAHLDDRPDSATAPDDERS</sequence>
<feature type="region of interest" description="Disordered" evidence="1">
    <location>
        <begin position="269"/>
        <end position="289"/>
    </location>
</feature>
<evidence type="ECO:0000256" key="1">
    <source>
        <dbReference type="SAM" id="MobiDB-lite"/>
    </source>
</evidence>
<dbReference type="InterPro" id="IPR038071">
    <property type="entry name" value="UROD/MetE-like_sf"/>
</dbReference>
<dbReference type="CDD" id="cd03310">
    <property type="entry name" value="CIMS_like"/>
    <property type="match status" value="1"/>
</dbReference>
<keyword evidence="4" id="KW-1185">Reference proteome</keyword>
<proteinExistence type="predicted"/>
<feature type="domain" description="Cobalamin-independent methionine synthase MetE C-terminal/archaeal" evidence="2">
    <location>
        <begin position="15"/>
        <end position="343"/>
    </location>
</feature>
<gene>
    <name evidence="3" type="ORF">DFJ64_0642</name>
</gene>
<dbReference type="GO" id="GO:0009086">
    <property type="term" value="P:methionine biosynthetic process"/>
    <property type="evidence" value="ECO:0007669"/>
    <property type="project" value="InterPro"/>
</dbReference>
<dbReference type="GO" id="GO:0008270">
    <property type="term" value="F:zinc ion binding"/>
    <property type="evidence" value="ECO:0007669"/>
    <property type="project" value="InterPro"/>
</dbReference>
<reference evidence="3 4" key="1">
    <citation type="submission" date="2018-08" db="EMBL/GenBank/DDBJ databases">
        <title>Sequencing the genomes of 1000 actinobacteria strains.</title>
        <authorList>
            <person name="Klenk H.-P."/>
        </authorList>
    </citation>
    <scope>NUCLEOTIDE SEQUENCE [LARGE SCALE GENOMIC DNA]</scope>
    <source>
        <strain evidence="3 4">DSM 22891</strain>
    </source>
</reference>
<protein>
    <submittedName>
        <fullName evidence="3">Cobalamin-independent methionine synthase catalytic subunit</fullName>
    </submittedName>
</protein>
<name>A0A3D9V0I7_THECX</name>